<organism evidence="1 2">
    <name type="scientific">Candidatus Stercoripulliclostridium merdipullorum</name>
    <dbReference type="NCBI Taxonomy" id="2840952"/>
    <lineage>
        <taxon>Bacteria</taxon>
        <taxon>Bacillati</taxon>
        <taxon>Bacillota</taxon>
        <taxon>Clostridia</taxon>
        <taxon>Eubacteriales</taxon>
        <taxon>Candidatus Stercoripulliclostridium</taxon>
    </lineage>
</organism>
<dbReference type="Gene3D" id="3.30.1240.10">
    <property type="match status" value="1"/>
</dbReference>
<proteinExistence type="predicted"/>
<dbReference type="EMBL" id="DVOH01000011">
    <property type="protein sequence ID" value="HIU99670.1"/>
    <property type="molecule type" value="Genomic_DNA"/>
</dbReference>
<dbReference type="PANTHER" id="PTHR10000:SF8">
    <property type="entry name" value="HAD SUPERFAMILY HYDROLASE-LIKE, TYPE 3"/>
    <property type="match status" value="1"/>
</dbReference>
<dbReference type="Gene3D" id="3.40.50.1000">
    <property type="entry name" value="HAD superfamily/HAD-like"/>
    <property type="match status" value="1"/>
</dbReference>
<dbReference type="SFLD" id="SFLDG01140">
    <property type="entry name" value="C2.B:_Phosphomannomutase_and_P"/>
    <property type="match status" value="1"/>
</dbReference>
<accession>A0A9D1NBS2</accession>
<comment type="caution">
    <text evidence="1">The sequence shown here is derived from an EMBL/GenBank/DDBJ whole genome shotgun (WGS) entry which is preliminary data.</text>
</comment>
<dbReference type="NCBIfam" id="TIGR01484">
    <property type="entry name" value="HAD-SF-IIB"/>
    <property type="match status" value="1"/>
</dbReference>
<dbReference type="SUPFAM" id="SSF56784">
    <property type="entry name" value="HAD-like"/>
    <property type="match status" value="1"/>
</dbReference>
<dbReference type="InterPro" id="IPR036412">
    <property type="entry name" value="HAD-like_sf"/>
</dbReference>
<evidence type="ECO:0000313" key="1">
    <source>
        <dbReference type="EMBL" id="HIU99670.1"/>
    </source>
</evidence>
<dbReference type="InterPro" id="IPR023214">
    <property type="entry name" value="HAD_sf"/>
</dbReference>
<gene>
    <name evidence="1" type="ORF">IAB14_00985</name>
</gene>
<dbReference type="GO" id="GO:0000287">
    <property type="term" value="F:magnesium ion binding"/>
    <property type="evidence" value="ECO:0007669"/>
    <property type="project" value="TreeGrafter"/>
</dbReference>
<name>A0A9D1NBS2_9FIRM</name>
<dbReference type="SFLD" id="SFLDS00003">
    <property type="entry name" value="Haloacid_Dehalogenase"/>
    <property type="match status" value="1"/>
</dbReference>
<dbReference type="NCBIfam" id="TIGR00099">
    <property type="entry name" value="Cof-subfamily"/>
    <property type="match status" value="1"/>
</dbReference>
<dbReference type="InterPro" id="IPR000150">
    <property type="entry name" value="Cof"/>
</dbReference>
<evidence type="ECO:0000313" key="2">
    <source>
        <dbReference type="Proteomes" id="UP000886891"/>
    </source>
</evidence>
<protein>
    <submittedName>
        <fullName evidence="1">HAD family phosphatase</fullName>
    </submittedName>
</protein>
<dbReference type="PANTHER" id="PTHR10000">
    <property type="entry name" value="PHOSPHOSERINE PHOSPHATASE"/>
    <property type="match status" value="1"/>
</dbReference>
<dbReference type="GO" id="GO:0005829">
    <property type="term" value="C:cytosol"/>
    <property type="evidence" value="ECO:0007669"/>
    <property type="project" value="TreeGrafter"/>
</dbReference>
<dbReference type="GO" id="GO:0016791">
    <property type="term" value="F:phosphatase activity"/>
    <property type="evidence" value="ECO:0007669"/>
    <property type="project" value="TreeGrafter"/>
</dbReference>
<reference evidence="1" key="2">
    <citation type="journal article" date="2021" name="PeerJ">
        <title>Extensive microbial diversity within the chicken gut microbiome revealed by metagenomics and culture.</title>
        <authorList>
            <person name="Gilroy R."/>
            <person name="Ravi A."/>
            <person name="Getino M."/>
            <person name="Pursley I."/>
            <person name="Horton D.L."/>
            <person name="Alikhan N.F."/>
            <person name="Baker D."/>
            <person name="Gharbi K."/>
            <person name="Hall N."/>
            <person name="Watson M."/>
            <person name="Adriaenssens E.M."/>
            <person name="Foster-Nyarko E."/>
            <person name="Jarju S."/>
            <person name="Secka A."/>
            <person name="Antonio M."/>
            <person name="Oren A."/>
            <person name="Chaudhuri R.R."/>
            <person name="La Ragione R."/>
            <person name="Hildebrand F."/>
            <person name="Pallen M.J."/>
        </authorList>
    </citation>
    <scope>NUCLEOTIDE SEQUENCE</scope>
    <source>
        <strain evidence="1">23406</strain>
    </source>
</reference>
<dbReference type="InterPro" id="IPR006379">
    <property type="entry name" value="HAD-SF_hydro_IIB"/>
</dbReference>
<reference evidence="1" key="1">
    <citation type="submission" date="2020-10" db="EMBL/GenBank/DDBJ databases">
        <authorList>
            <person name="Gilroy R."/>
        </authorList>
    </citation>
    <scope>NUCLEOTIDE SEQUENCE</scope>
    <source>
        <strain evidence="1">23406</strain>
    </source>
</reference>
<dbReference type="Proteomes" id="UP000886891">
    <property type="component" value="Unassembled WGS sequence"/>
</dbReference>
<dbReference type="CDD" id="cd07516">
    <property type="entry name" value="HAD_Pase"/>
    <property type="match status" value="1"/>
</dbReference>
<dbReference type="Pfam" id="PF08282">
    <property type="entry name" value="Hydrolase_3"/>
    <property type="match status" value="1"/>
</dbReference>
<dbReference type="AlphaFoldDB" id="A0A9D1NBS2"/>
<sequence>MKYKMIVSDFDDTLIADDLRYSENTQRAIREYTAAGGRFVIATGRMLNAILPAARALGLKGEVLAYQGAIVGDIESGAVLEQTFIDTDVLIAVLERLEQNGFYIQIYVDETVLVAELTDYSRLYEKFCMCPMRATGMPLSRYVRESGVHTVKIVAMGDPKAISEEIDDLNALFGDRVLINTSKPFLLEVVSDRIDKGKAVLRLAERYGIRREETICVGDSANDVPMLRVAGLGAAVANASEVAKSNADVVVPSNNEDGVAYVIDRYGLEKPI</sequence>